<dbReference type="EMBL" id="MN740209">
    <property type="protein sequence ID" value="QHT93613.1"/>
    <property type="molecule type" value="Genomic_DNA"/>
</dbReference>
<feature type="region of interest" description="Disordered" evidence="1">
    <location>
        <begin position="143"/>
        <end position="214"/>
    </location>
</feature>
<feature type="region of interest" description="Disordered" evidence="1">
    <location>
        <begin position="71"/>
        <end position="102"/>
    </location>
</feature>
<evidence type="ECO:0000256" key="1">
    <source>
        <dbReference type="SAM" id="MobiDB-lite"/>
    </source>
</evidence>
<feature type="compositionally biased region" description="Low complexity" evidence="1">
    <location>
        <begin position="146"/>
        <end position="159"/>
    </location>
</feature>
<accession>A0A6C0IQ14</accession>
<feature type="compositionally biased region" description="Basic residues" evidence="1">
    <location>
        <begin position="188"/>
        <end position="214"/>
    </location>
</feature>
<reference evidence="2" key="1">
    <citation type="journal article" date="2020" name="Nature">
        <title>Giant virus diversity and host interactions through global metagenomics.</title>
        <authorList>
            <person name="Schulz F."/>
            <person name="Roux S."/>
            <person name="Paez-Espino D."/>
            <person name="Jungbluth S."/>
            <person name="Walsh D.A."/>
            <person name="Denef V.J."/>
            <person name="McMahon K.D."/>
            <person name="Konstantinidis K.T."/>
            <person name="Eloe-Fadrosh E.A."/>
            <person name="Kyrpides N.C."/>
            <person name="Woyke T."/>
        </authorList>
    </citation>
    <scope>NUCLEOTIDE SEQUENCE</scope>
    <source>
        <strain evidence="2">GVMAG-M-3300024252-29</strain>
    </source>
</reference>
<evidence type="ECO:0000313" key="2">
    <source>
        <dbReference type="EMBL" id="QHT93613.1"/>
    </source>
</evidence>
<sequence>MVKYNKQPKTRRVRNASKKNRSGGNETSVKGCVGVEKGIRIDQKRINLSDWDPYYPGTGIYRGEVDCGDKETNGKGRASGTGSWESDNVLHGPDETFMNPNAKKTGTVVSGTWKNNMPVKVTVTTSKGTFNYEKKTHEMVRDSIGSMSSRASTVSDRSSIASVDSDYDFRDSVASMGSRGSNIVRGSWHAKKTAGGRRRKSRKSRKTRRRKRKN</sequence>
<feature type="compositionally biased region" description="Basic residues" evidence="1">
    <location>
        <begin position="1"/>
        <end position="21"/>
    </location>
</feature>
<feature type="region of interest" description="Disordered" evidence="1">
    <location>
        <begin position="1"/>
        <end position="30"/>
    </location>
</feature>
<protein>
    <submittedName>
        <fullName evidence="2">Uncharacterized protein</fullName>
    </submittedName>
</protein>
<proteinExistence type="predicted"/>
<organism evidence="2">
    <name type="scientific">viral metagenome</name>
    <dbReference type="NCBI Taxonomy" id="1070528"/>
    <lineage>
        <taxon>unclassified sequences</taxon>
        <taxon>metagenomes</taxon>
        <taxon>organismal metagenomes</taxon>
    </lineage>
</organism>
<dbReference type="AlphaFoldDB" id="A0A6C0IQ14"/>
<name>A0A6C0IQ14_9ZZZZ</name>